<dbReference type="OrthoDB" id="5762858at2"/>
<comment type="caution">
    <text evidence="3">The sequence shown here is derived from an EMBL/GenBank/DDBJ whole genome shotgun (WGS) entry which is preliminary data.</text>
</comment>
<evidence type="ECO:0000256" key="1">
    <source>
        <dbReference type="SAM" id="MobiDB-lite"/>
    </source>
</evidence>
<dbReference type="Proteomes" id="UP000434044">
    <property type="component" value="Unassembled WGS sequence"/>
</dbReference>
<evidence type="ECO:0000313" key="4">
    <source>
        <dbReference type="Proteomes" id="UP000434044"/>
    </source>
</evidence>
<evidence type="ECO:0000313" key="3">
    <source>
        <dbReference type="EMBL" id="MTW23059.1"/>
    </source>
</evidence>
<accession>A0A6N8EJE7</accession>
<dbReference type="GO" id="GO:0004540">
    <property type="term" value="F:RNA nuclease activity"/>
    <property type="evidence" value="ECO:0007669"/>
    <property type="project" value="InterPro"/>
</dbReference>
<gene>
    <name evidence="3" type="ORF">GJ668_18600</name>
</gene>
<proteinExistence type="predicted"/>
<organism evidence="3 4">
    <name type="scientific">Allochromatium palmeri</name>
    <dbReference type="NCBI Taxonomy" id="231048"/>
    <lineage>
        <taxon>Bacteria</taxon>
        <taxon>Pseudomonadati</taxon>
        <taxon>Pseudomonadota</taxon>
        <taxon>Gammaproteobacteria</taxon>
        <taxon>Chromatiales</taxon>
        <taxon>Chromatiaceae</taxon>
        <taxon>Allochromatium</taxon>
    </lineage>
</organism>
<dbReference type="Pfam" id="PF01936">
    <property type="entry name" value="NYN"/>
    <property type="match status" value="1"/>
</dbReference>
<dbReference type="AlphaFoldDB" id="A0A6N8EJE7"/>
<feature type="region of interest" description="Disordered" evidence="1">
    <location>
        <begin position="223"/>
        <end position="263"/>
    </location>
</feature>
<sequence>MESALWSAEAIKVEAEPLPGVKDEGSPTDERASSAPVVAGESVPADEIVERPEERSPVAKRIIPLQPPRSVALYIDGDNQSPAIARDLLASVRQDLGLEVSRVVLAGNDHGHTVPRWQAALAKEALSEDRIVALCVPKKPEAADLALILELGAAMERHRQGPDLVVIVSRDEWLIGAAEAVRARGCRVWVAYAENDAVPAQTPLPTLLLPAINRAQAQVRAATAGVKTPTERTLPTVSTSTVPSTPAAPTAKPTAAAPAVQPTPSHTKLLAQVRAQCQVQPGGGYLATEVGQVLYTLGLTDKAARTRFLKAIDGLQEAGAGGAKRLIF</sequence>
<feature type="domain" description="NYN" evidence="2">
    <location>
        <begin position="71"/>
        <end position="196"/>
    </location>
</feature>
<dbReference type="EMBL" id="WNKT01000069">
    <property type="protein sequence ID" value="MTW23059.1"/>
    <property type="molecule type" value="Genomic_DNA"/>
</dbReference>
<dbReference type="InterPro" id="IPR021139">
    <property type="entry name" value="NYN"/>
</dbReference>
<feature type="compositionally biased region" description="Basic and acidic residues" evidence="1">
    <location>
        <begin position="16"/>
        <end position="32"/>
    </location>
</feature>
<reference evidence="3 4" key="1">
    <citation type="submission" date="2019-11" db="EMBL/GenBank/DDBJ databases">
        <title>Whole-genome sequence of the anaerobic purple sulfur bacterium Allochromatium palmeri DSM 15591.</title>
        <authorList>
            <person name="Kyndt J.A."/>
            <person name="Meyer T.E."/>
        </authorList>
    </citation>
    <scope>NUCLEOTIDE SEQUENCE [LARGE SCALE GENOMIC DNA]</scope>
    <source>
        <strain evidence="3 4">DSM 15591</strain>
    </source>
</reference>
<keyword evidence="4" id="KW-1185">Reference proteome</keyword>
<name>A0A6N8EJE7_9GAMM</name>
<evidence type="ECO:0000259" key="2">
    <source>
        <dbReference type="Pfam" id="PF01936"/>
    </source>
</evidence>
<feature type="region of interest" description="Disordered" evidence="1">
    <location>
        <begin position="16"/>
        <end position="41"/>
    </location>
</feature>
<protein>
    <submittedName>
        <fullName evidence="3">NYN domain-containing protein</fullName>
    </submittedName>
</protein>
<feature type="compositionally biased region" description="Low complexity" evidence="1">
    <location>
        <begin position="235"/>
        <end position="263"/>
    </location>
</feature>